<evidence type="ECO:0000256" key="1">
    <source>
        <dbReference type="ARBA" id="ARBA00023015"/>
    </source>
</evidence>
<reference evidence="4 5" key="1">
    <citation type="submission" date="2016-10" db="EMBL/GenBank/DDBJ databases">
        <authorList>
            <person name="de Groot N.N."/>
        </authorList>
    </citation>
    <scope>NUCLEOTIDE SEQUENCE [LARGE SCALE GENOMIC DNA]</scope>
    <source>
        <strain evidence="4 5">DSM 13760</strain>
    </source>
</reference>
<gene>
    <name evidence="4" type="ORF">SAMN04488559_1291</name>
</gene>
<dbReference type="AlphaFoldDB" id="A0A1H9UFA4"/>
<dbReference type="Pfam" id="PF05043">
    <property type="entry name" value="Mga"/>
    <property type="match status" value="1"/>
</dbReference>
<dbReference type="RefSeq" id="WP_092654160.1">
    <property type="nucleotide sequence ID" value="NZ_FOHA01000029.1"/>
</dbReference>
<dbReference type="OrthoDB" id="2192627at2"/>
<dbReference type="PANTHER" id="PTHR30185:SF18">
    <property type="entry name" value="TRANSCRIPTIONAL REGULATOR MTLR"/>
    <property type="match status" value="1"/>
</dbReference>
<dbReference type="PANTHER" id="PTHR30185">
    <property type="entry name" value="CRYPTIC BETA-GLUCOSIDE BGL OPERON ANTITERMINATOR"/>
    <property type="match status" value="1"/>
</dbReference>
<protein>
    <submittedName>
        <fullName evidence="4">Mga helix-turn-helix domain-containing protein</fullName>
    </submittedName>
</protein>
<organism evidence="4 5">
    <name type="scientific">Isobaculum melis</name>
    <dbReference type="NCBI Taxonomy" id="142588"/>
    <lineage>
        <taxon>Bacteria</taxon>
        <taxon>Bacillati</taxon>
        <taxon>Bacillota</taxon>
        <taxon>Bacilli</taxon>
        <taxon>Lactobacillales</taxon>
        <taxon>Carnobacteriaceae</taxon>
        <taxon>Isobaculum</taxon>
    </lineage>
</organism>
<evidence type="ECO:0000259" key="3">
    <source>
        <dbReference type="Pfam" id="PF05043"/>
    </source>
</evidence>
<keyword evidence="2" id="KW-0804">Transcription</keyword>
<dbReference type="InterPro" id="IPR007737">
    <property type="entry name" value="Mga_HTH"/>
</dbReference>
<accession>A0A1H9UFA4</accession>
<proteinExistence type="predicted"/>
<feature type="domain" description="Mga helix-turn-helix" evidence="3">
    <location>
        <begin position="81"/>
        <end position="167"/>
    </location>
</feature>
<evidence type="ECO:0000256" key="2">
    <source>
        <dbReference type="ARBA" id="ARBA00023163"/>
    </source>
</evidence>
<dbReference type="EMBL" id="FOHA01000029">
    <property type="protein sequence ID" value="SES08125.1"/>
    <property type="molecule type" value="Genomic_DNA"/>
</dbReference>
<keyword evidence="1" id="KW-0805">Transcription regulation</keyword>
<evidence type="ECO:0000313" key="4">
    <source>
        <dbReference type="EMBL" id="SES08125.1"/>
    </source>
</evidence>
<dbReference type="InterPro" id="IPR050661">
    <property type="entry name" value="BglG_antiterminators"/>
</dbReference>
<dbReference type="Proteomes" id="UP000198948">
    <property type="component" value="Unassembled WGS sequence"/>
</dbReference>
<name>A0A1H9UFA4_9LACT</name>
<evidence type="ECO:0000313" key="5">
    <source>
        <dbReference type="Proteomes" id="UP000198948"/>
    </source>
</evidence>
<keyword evidence="5" id="KW-1185">Reference proteome</keyword>
<dbReference type="STRING" id="142588.SAMN04488559_1291"/>
<sequence length="492" mass="58364">MYRLLDKKYIKRMEIIKKLYENTDNLKVSDIGKQIGNDFRTTLLLLEDIQKDIMTNQWENLLQFNVKPVKKSTIDITIGESFSLNTFYAYYMKKSFCFEFCMAIFTGQYQTLQAFSEEHYVSIPTIYRKIKPLKELLEEFRLTLDLATPNLINGKEHHIRYFFFVLFWEIFHSSNIFFKDATKIRKLVNSIGSQYFSFSPASLLKLEIMLAIIIVRREQSCFLVEAFSLEIYSKTLKDFKAGILQFFEYFNLSNKSFLENDVDFLYSFFTLTDTYSWEHFENLPLEFFSFSAAAFQVAKQWVALFSSFFSIKLSTQDKHYLLINLICIHTRKDFFPENKFSIGTTSYQEVLNKTHPHLLKHMLLFFKVVEKQTTITLNDQLRLSYAVLVRDMINRLGPSLNLCVFSSINEEQQQSLVRHIKRYCSMPLHFESTISATTDLVISDFPMDYSFFDYQQESHFQWNSFPTQKEWTALTKKMEDLYFNAFDQIMAL</sequence>